<keyword evidence="6" id="KW-0282">Flagellum</keyword>
<dbReference type="EMBL" id="LR130778">
    <property type="protein sequence ID" value="VDN46309.1"/>
    <property type="molecule type" value="Genomic_DNA"/>
</dbReference>
<dbReference type="AlphaFoldDB" id="A0A3P7S052"/>
<evidence type="ECO:0000256" key="1">
    <source>
        <dbReference type="ARBA" id="ARBA00022475"/>
    </source>
</evidence>
<dbReference type="NCBIfam" id="TIGR03500">
    <property type="entry name" value="FliO_TIGR"/>
    <property type="match status" value="1"/>
</dbReference>
<keyword evidence="6" id="KW-0966">Cell projection</keyword>
<dbReference type="Proteomes" id="UP000279029">
    <property type="component" value="Chromosome"/>
</dbReference>
<dbReference type="GO" id="GO:0009425">
    <property type="term" value="C:bacterial-type flagellum basal body"/>
    <property type="evidence" value="ECO:0007669"/>
    <property type="project" value="UniProtKB-SubCell"/>
</dbReference>
<feature type="transmembrane region" description="Helical" evidence="5">
    <location>
        <begin position="6"/>
        <end position="27"/>
    </location>
</feature>
<evidence type="ECO:0000256" key="4">
    <source>
        <dbReference type="ARBA" id="ARBA00023136"/>
    </source>
</evidence>
<dbReference type="RefSeq" id="WP_125135840.1">
    <property type="nucleotide sequence ID" value="NZ_LR130778.1"/>
</dbReference>
<reference evidence="6 7" key="1">
    <citation type="submission" date="2018-09" db="EMBL/GenBank/DDBJ databases">
        <authorList>
            <person name="Postec A."/>
        </authorList>
    </citation>
    <scope>NUCLEOTIDE SEQUENCE [LARGE SCALE GENOMIC DNA]</scope>
    <source>
        <strain evidence="6">70B-A</strain>
    </source>
</reference>
<gene>
    <name evidence="6" type="primary">fliO</name>
    <name evidence="6" type="ORF">PATL70BA_0455</name>
</gene>
<comment type="subcellular location">
    <subcellularLocation>
        <location evidence="5">Cell membrane</location>
    </subcellularLocation>
    <subcellularLocation>
        <location evidence="5">Bacterial flagellum basal body</location>
    </subcellularLocation>
</comment>
<dbReference type="GO" id="GO:0005886">
    <property type="term" value="C:plasma membrane"/>
    <property type="evidence" value="ECO:0007669"/>
    <property type="project" value="UniProtKB-SubCell"/>
</dbReference>
<protein>
    <recommendedName>
        <fullName evidence="5">Flagellar protein</fullName>
    </recommendedName>
</protein>
<keyword evidence="5" id="KW-0975">Bacterial flagellum</keyword>
<keyword evidence="2 5" id="KW-0812">Transmembrane</keyword>
<keyword evidence="4 5" id="KW-0472">Membrane</keyword>
<evidence type="ECO:0000256" key="5">
    <source>
        <dbReference type="RuleBase" id="RU362064"/>
    </source>
</evidence>
<keyword evidence="3 5" id="KW-1133">Transmembrane helix</keyword>
<dbReference type="GO" id="GO:0044781">
    <property type="term" value="P:bacterial-type flagellum organization"/>
    <property type="evidence" value="ECO:0007669"/>
    <property type="project" value="UniProtKB-UniRule"/>
</dbReference>
<dbReference type="KEGG" id="cbar:PATL70BA_0455"/>
<proteinExistence type="inferred from homology"/>
<dbReference type="InterPro" id="IPR022781">
    <property type="entry name" value="Flagellar_biosynth_FliO"/>
</dbReference>
<dbReference type="Pfam" id="PF04347">
    <property type="entry name" value="FliO"/>
    <property type="match status" value="1"/>
</dbReference>
<organism evidence="6 7">
    <name type="scientific">Petrocella atlantisensis</name>
    <dbReference type="NCBI Taxonomy" id="2173034"/>
    <lineage>
        <taxon>Bacteria</taxon>
        <taxon>Bacillati</taxon>
        <taxon>Bacillota</taxon>
        <taxon>Clostridia</taxon>
        <taxon>Lachnospirales</taxon>
        <taxon>Vallitaleaceae</taxon>
        <taxon>Petrocella</taxon>
    </lineage>
</organism>
<keyword evidence="6" id="KW-0969">Cilium</keyword>
<comment type="similarity">
    <text evidence="5">Belongs to the FliO/MopB family.</text>
</comment>
<name>A0A3P7S052_9FIRM</name>
<keyword evidence="7" id="KW-1185">Reference proteome</keyword>
<dbReference type="OrthoDB" id="9797155at2"/>
<evidence type="ECO:0000256" key="2">
    <source>
        <dbReference type="ARBA" id="ARBA00022692"/>
    </source>
</evidence>
<keyword evidence="1 5" id="KW-1003">Cell membrane</keyword>
<evidence type="ECO:0000313" key="7">
    <source>
        <dbReference type="Proteomes" id="UP000279029"/>
    </source>
</evidence>
<evidence type="ECO:0000256" key="3">
    <source>
        <dbReference type="ARBA" id="ARBA00022989"/>
    </source>
</evidence>
<accession>A0A3P7S052</accession>
<sequence>MDLKDYLQFITVIILFFVILWAAYFATKFLGNLQMNKSNGSNLKIIEVIPVGPQKTLQLIRIGSEYMVIGVSKDHITFIQSVEESKLTFSEDHKVPFSAYMKKFASKHHDSNNKIGEDIDESKQ</sequence>
<evidence type="ECO:0000313" key="6">
    <source>
        <dbReference type="EMBL" id="VDN46309.1"/>
    </source>
</evidence>